<evidence type="ECO:0000313" key="3">
    <source>
        <dbReference type="EMBL" id="AFC85352.1"/>
    </source>
</evidence>
<feature type="transmembrane region" description="Helical" evidence="1">
    <location>
        <begin position="304"/>
        <end position="324"/>
    </location>
</feature>
<dbReference type="OrthoDB" id="5946873at2"/>
<dbReference type="eggNOG" id="COG1266">
    <property type="taxonomic scope" value="Bacteria"/>
</dbReference>
<dbReference type="EMBL" id="CP003350">
    <property type="protein sequence ID" value="AFC85352.1"/>
    <property type="molecule type" value="Genomic_DNA"/>
</dbReference>
<keyword evidence="1" id="KW-0812">Transmembrane</keyword>
<gene>
    <name evidence="3" type="ordered locus">Fraau_0883</name>
</gene>
<dbReference type="Proteomes" id="UP000005234">
    <property type="component" value="Chromosome"/>
</dbReference>
<evidence type="ECO:0000259" key="2">
    <source>
        <dbReference type="Pfam" id="PF02517"/>
    </source>
</evidence>
<reference evidence="3" key="1">
    <citation type="submission" date="2012-02" db="EMBL/GenBank/DDBJ databases">
        <title>The complete genome of Frateuria aurantia DSM 6220.</title>
        <authorList>
            <consortium name="US DOE Joint Genome Institute (JGI-PGF)"/>
            <person name="Lucas S."/>
            <person name="Copeland A."/>
            <person name="Lapidus A."/>
            <person name="Glavina del Rio T."/>
            <person name="Dalin E."/>
            <person name="Tice H."/>
            <person name="Bruce D."/>
            <person name="Goodwin L."/>
            <person name="Pitluck S."/>
            <person name="Peters L."/>
            <person name="Ovchinnikova G."/>
            <person name="Teshima H."/>
            <person name="Kyrpides N."/>
            <person name="Mavromatis K."/>
            <person name="Ivanova N."/>
            <person name="Brettin T."/>
            <person name="Detter J.C."/>
            <person name="Han C."/>
            <person name="Larimer F."/>
            <person name="Land M."/>
            <person name="Hauser L."/>
            <person name="Markowitz V."/>
            <person name="Cheng J.-F."/>
            <person name="Hugenholtz P."/>
            <person name="Woyke T."/>
            <person name="Wu D."/>
            <person name="Brambilla E."/>
            <person name="Klenk H.-P."/>
            <person name="Eisen J.A."/>
        </authorList>
    </citation>
    <scope>NUCLEOTIDE SEQUENCE</scope>
    <source>
        <strain evidence="3">DSM 6220</strain>
    </source>
</reference>
<feature type="transmembrane region" description="Helical" evidence="1">
    <location>
        <begin position="279"/>
        <end position="297"/>
    </location>
</feature>
<organism evidence="3 4">
    <name type="scientific">Frateuria aurantia (strain ATCC 33424 / DSM 6220 / KCTC 2777 / LMG 1558 / NBRC 3245 / NCIMB 13370)</name>
    <name type="common">Acetobacter aurantius</name>
    <dbReference type="NCBI Taxonomy" id="767434"/>
    <lineage>
        <taxon>Bacteria</taxon>
        <taxon>Pseudomonadati</taxon>
        <taxon>Pseudomonadota</taxon>
        <taxon>Gammaproteobacteria</taxon>
        <taxon>Lysobacterales</taxon>
        <taxon>Rhodanobacteraceae</taxon>
        <taxon>Frateuria</taxon>
    </lineage>
</organism>
<evidence type="ECO:0000256" key="1">
    <source>
        <dbReference type="SAM" id="Phobius"/>
    </source>
</evidence>
<dbReference type="GO" id="GO:0080120">
    <property type="term" value="P:CAAX-box protein maturation"/>
    <property type="evidence" value="ECO:0007669"/>
    <property type="project" value="UniProtKB-ARBA"/>
</dbReference>
<feature type="transmembrane region" description="Helical" evidence="1">
    <location>
        <begin position="420"/>
        <end position="438"/>
    </location>
</feature>
<accession>H8L0V9</accession>
<dbReference type="GO" id="GO:0004175">
    <property type="term" value="F:endopeptidase activity"/>
    <property type="evidence" value="ECO:0007669"/>
    <property type="project" value="UniProtKB-ARBA"/>
</dbReference>
<dbReference type="HOGENOM" id="CLU_546008_0_0_6"/>
<dbReference type="Pfam" id="PF02517">
    <property type="entry name" value="Rce1-like"/>
    <property type="match status" value="1"/>
</dbReference>
<feature type="transmembrane region" description="Helical" evidence="1">
    <location>
        <begin position="394"/>
        <end position="413"/>
    </location>
</feature>
<sequence>MARIFRYAGLAVAVLMLLGFADWLSRQLVASQLALSADHDRLTWQQGLPRWQWDLQKPEQLIAKRVFGPALAGADPGGLRLTAQTSAPYQLGLRLTGPIDLGHWPRLHLDYRSDQVLLLAVIAAGGHRAACNSPFWSLPPGHDMKLALDQVPWHTDDGRSCRPGRADILRLVLKSAPGRVWQLRRAALWPTGRPGTSVLATAEIAPTINLPDGRRAARQVLDQAAQRYPHAAAPIVTLASATPAGGLLQWRDAIRAHWPGAIVVPQAADASLAAFRLPLAWWVLGGYALALLVLLRYPLPSRQGALEALACMAGPLWLIVGMHFGRPDPGASAAAAALGLISAARMGWSSTPLRQGETATRLAHWLRPLALLPIALLLARSGHTPLTWPGVGHGLVYLAWALLQQALMLRVVLPRMQRSLPAGLALLATAGLFMLLHAPNGELMQACLLAELYWAWCYQRDRHLLPIAVGHAAAALLLQAGMGPQSLVRSLEVSARFMQ</sequence>
<dbReference type="RefSeq" id="WP_014402358.1">
    <property type="nucleotide sequence ID" value="NC_017033.1"/>
</dbReference>
<dbReference type="AlphaFoldDB" id="H8L0V9"/>
<keyword evidence="1" id="KW-1133">Transmembrane helix</keyword>
<keyword evidence="1" id="KW-0472">Membrane</keyword>
<proteinExistence type="predicted"/>
<dbReference type="STRING" id="767434.Fraau_0883"/>
<name>H8L0V9_FRAAD</name>
<keyword evidence="4" id="KW-1185">Reference proteome</keyword>
<feature type="domain" description="CAAX prenyl protease 2/Lysostaphin resistance protein A-like" evidence="2">
    <location>
        <begin position="407"/>
        <end position="474"/>
    </location>
</feature>
<evidence type="ECO:0000313" key="4">
    <source>
        <dbReference type="Proteomes" id="UP000005234"/>
    </source>
</evidence>
<protein>
    <recommendedName>
        <fullName evidence="2">CAAX prenyl protease 2/Lysostaphin resistance protein A-like domain-containing protein</fullName>
    </recommendedName>
</protein>
<dbReference type="InterPro" id="IPR003675">
    <property type="entry name" value="Rce1/LyrA-like_dom"/>
</dbReference>
<dbReference type="KEGG" id="fau:Fraau_0883"/>